<comment type="caution">
    <text evidence="1">The sequence shown here is derived from an EMBL/GenBank/DDBJ whole genome shotgun (WGS) entry which is preliminary data.</text>
</comment>
<dbReference type="Proteomes" id="UP000308828">
    <property type="component" value="Unassembled WGS sequence"/>
</dbReference>
<evidence type="ECO:0000313" key="1">
    <source>
        <dbReference type="EMBL" id="THV22954.1"/>
    </source>
</evidence>
<protein>
    <submittedName>
        <fullName evidence="1">Uncharacterized protein</fullName>
    </submittedName>
</protein>
<sequence>MDYHLTLPKGLITLRNGIYQGSHTEAVWSPFNPNETGGWQNGDTLAVVCSFNLNPNVNPKPPASQYAGLCAGACNTTNQGAINSLINQAKTLPLPSPGTLLGNGISTATSSPPATAVFYNCVATTGTFALQPTNRGTLTNYVYRYVMTFNGSNTVANGNQVEIVFGYGDPMDSEVDS</sequence>
<organism evidence="1 2">
    <name type="scientific">Peteryoungia ipomoeae</name>
    <dbReference type="NCBI Taxonomy" id="1210932"/>
    <lineage>
        <taxon>Bacteria</taxon>
        <taxon>Pseudomonadati</taxon>
        <taxon>Pseudomonadota</taxon>
        <taxon>Alphaproteobacteria</taxon>
        <taxon>Hyphomicrobiales</taxon>
        <taxon>Rhizobiaceae</taxon>
        <taxon>Peteryoungia</taxon>
    </lineage>
</organism>
<dbReference type="RefSeq" id="WP_136598398.1">
    <property type="nucleotide sequence ID" value="NZ_STGV01000003.1"/>
</dbReference>
<accession>A0A4S8P594</accession>
<keyword evidence="2" id="KW-1185">Reference proteome</keyword>
<name>A0A4S8P594_9HYPH</name>
<proteinExistence type="predicted"/>
<gene>
    <name evidence="1" type="ORF">FAA97_09975</name>
</gene>
<reference evidence="1 2" key="1">
    <citation type="submission" date="2019-04" db="EMBL/GenBank/DDBJ databases">
        <title>Genome sequence of strain shin9-1.</title>
        <authorList>
            <person name="Gao J."/>
            <person name="Sun J."/>
        </authorList>
    </citation>
    <scope>NUCLEOTIDE SEQUENCE [LARGE SCALE GENOMIC DNA]</scope>
    <source>
        <strain evidence="2">shin9-1</strain>
    </source>
</reference>
<dbReference type="AlphaFoldDB" id="A0A4S8P594"/>
<evidence type="ECO:0000313" key="2">
    <source>
        <dbReference type="Proteomes" id="UP000308828"/>
    </source>
</evidence>
<dbReference type="EMBL" id="STGV01000003">
    <property type="protein sequence ID" value="THV22954.1"/>
    <property type="molecule type" value="Genomic_DNA"/>
</dbReference>